<feature type="transmembrane region" description="Helical" evidence="1">
    <location>
        <begin position="604"/>
        <end position="624"/>
    </location>
</feature>
<evidence type="ECO:0008006" key="3">
    <source>
        <dbReference type="Google" id="ProtNLM"/>
    </source>
</evidence>
<keyword evidence="1" id="KW-1133">Transmembrane helix</keyword>
<keyword evidence="1" id="KW-0472">Membrane</keyword>
<accession>A0A650EL05</accession>
<feature type="transmembrane region" description="Helical" evidence="1">
    <location>
        <begin position="204"/>
        <end position="226"/>
    </location>
</feature>
<feature type="transmembrane region" description="Helical" evidence="1">
    <location>
        <begin position="299"/>
        <end position="317"/>
    </location>
</feature>
<dbReference type="InterPro" id="IPR050545">
    <property type="entry name" value="Mycobact_MmpL"/>
</dbReference>
<protein>
    <recommendedName>
        <fullName evidence="3">Membrane transport protein MMPL domain-containing protein</fullName>
    </recommendedName>
</protein>
<dbReference type="SUPFAM" id="SSF82866">
    <property type="entry name" value="Multidrug efflux transporter AcrB transmembrane domain"/>
    <property type="match status" value="2"/>
</dbReference>
<feature type="transmembrane region" description="Helical" evidence="1">
    <location>
        <begin position="233"/>
        <end position="253"/>
    </location>
</feature>
<dbReference type="PANTHER" id="PTHR33406:SF13">
    <property type="entry name" value="MEMBRANE PROTEIN YDFJ"/>
    <property type="match status" value="1"/>
</dbReference>
<feature type="transmembrane region" description="Helical" evidence="1">
    <location>
        <begin position="631"/>
        <end position="651"/>
    </location>
</feature>
<organism evidence="2">
    <name type="scientific">uncultured Helicobacter sp</name>
    <dbReference type="NCBI Taxonomy" id="175537"/>
    <lineage>
        <taxon>Bacteria</taxon>
        <taxon>Pseudomonadati</taxon>
        <taxon>Campylobacterota</taxon>
        <taxon>Epsilonproteobacteria</taxon>
        <taxon>Campylobacterales</taxon>
        <taxon>Helicobacteraceae</taxon>
        <taxon>Helicobacter</taxon>
        <taxon>environmental samples</taxon>
    </lineage>
</organism>
<feature type="transmembrane region" description="Helical" evidence="1">
    <location>
        <begin position="711"/>
        <end position="732"/>
    </location>
</feature>
<dbReference type="AlphaFoldDB" id="A0A650EL05"/>
<keyword evidence="1" id="KW-0812">Transmembrane</keyword>
<evidence type="ECO:0000256" key="1">
    <source>
        <dbReference type="SAM" id="Phobius"/>
    </source>
</evidence>
<feature type="transmembrane region" description="Helical" evidence="1">
    <location>
        <begin position="364"/>
        <end position="384"/>
    </location>
</feature>
<dbReference type="GO" id="GO:0005886">
    <property type="term" value="C:plasma membrane"/>
    <property type="evidence" value="ECO:0007669"/>
    <property type="project" value="TreeGrafter"/>
</dbReference>
<proteinExistence type="predicted"/>
<reference evidence="2" key="1">
    <citation type="journal article" date="2020" name="J. ISSAAS">
        <title>Lactobacilli and other gastrointestinal microbiota of Peromyscus leucopus, reservoir host for agents of Lyme disease and other zoonoses in North America.</title>
        <authorList>
            <person name="Milovic A."/>
            <person name="Bassam K."/>
            <person name="Shao H."/>
            <person name="Chatzistamou I."/>
            <person name="Tufts D.M."/>
            <person name="Diuk-Wasser M."/>
            <person name="Barbour A.G."/>
        </authorList>
    </citation>
    <scope>NUCLEOTIDE SEQUENCE</scope>
    <source>
        <strain evidence="2">LL4</strain>
    </source>
</reference>
<feature type="transmembrane region" description="Helical" evidence="1">
    <location>
        <begin position="687"/>
        <end position="705"/>
    </location>
</feature>
<evidence type="ECO:0000313" key="2">
    <source>
        <dbReference type="EMBL" id="QGT50122.1"/>
    </source>
</evidence>
<dbReference type="EMBL" id="MN577567">
    <property type="protein sequence ID" value="QGT50122.1"/>
    <property type="molecule type" value="Genomic_DNA"/>
</dbReference>
<gene>
    <name evidence="2" type="ORF">Helico4rc_2420</name>
</gene>
<feature type="transmembrane region" description="Helical" evidence="1">
    <location>
        <begin position="323"/>
        <end position="343"/>
    </location>
</feature>
<dbReference type="PANTHER" id="PTHR33406">
    <property type="entry name" value="MEMBRANE PROTEIN MJ1562-RELATED"/>
    <property type="match status" value="1"/>
</dbReference>
<dbReference type="Gene3D" id="1.20.1640.10">
    <property type="entry name" value="Multidrug efflux transporter AcrB transmembrane domain"/>
    <property type="match status" value="1"/>
</dbReference>
<feature type="transmembrane region" description="Helical" evidence="1">
    <location>
        <begin position="657"/>
        <end position="675"/>
    </location>
</feature>
<feature type="transmembrane region" description="Helical" evidence="1">
    <location>
        <begin position="259"/>
        <end position="278"/>
    </location>
</feature>
<name>A0A650EL05_9HELI</name>
<sequence length="741" mass="83440">MLRYVNFILFALLGGAFLLFFQTQKITQEVLDLFPTTQDRKIIDIYQQFSASNYIPVAIKGFDESSNQELDTLLKRIESLDNVISTQKEAKPSAELEDFITKNYLYLASPKDSNPPLLSQAQIAQKLSMGLINPLDPLGLFALPQSAPKTLMAKDYGYMALVELKSLDDKPMKQTLQDFREIAKDYPTLHYFSPKFMMVENLDLILSEVNFLLGFASLVFITLYFVIIRIPLLTLNTICTLICSNIIAIFVVSSVYPKVTIMALSFGMGISNIAIDYMMHHNFFGLYAQNKRVFNRPVFYGYITTIVGFGACLFIPFPLLAQLALYAIISLSIAYISFAFLYPRIGFSQPRLFPYLASLRFPRVPSVIFLTLAFVFFAFSASHLKLDFDLSKLDYQNEPMLAERDFFDKALNEDKTQILLSASSVENLIMLSKSLQQKINTESTSSNPTFIPLSLLPTQTQIEANRAYLQSDNMQQNKAILKALLPNLQAKMTKEAKDSQQLDSIHQLFAMLQMSYDLPQEPILDIDTLGKLGFALVADDEDSMRYYYLAEIEKVDLALVQKFAQNLDSDLSQQQNITEHFAKDSANIETRPLQSIMDHLTDGIYQPMLVVLGIAFVLMISTLFFTAKGAFFDAVVFILFPLSAALFVVALHSPLNIMHLFALLILVVVSVDYGIYSVKEGDNPRTAHAIFFSSITTGLSFGILITSHTKALNSFGEVIFTGMCCVLLMLVFHKAKHKINV</sequence>